<keyword evidence="2" id="KW-0812">Transmembrane</keyword>
<name>A0A2H0UZ38_9BACT</name>
<comment type="caution">
    <text evidence="3">The sequence shown here is derived from an EMBL/GenBank/DDBJ whole genome shotgun (WGS) entry which is preliminary data.</text>
</comment>
<protein>
    <recommendedName>
        <fullName evidence="5">Septum formation initiator</fullName>
    </recommendedName>
</protein>
<sequence length="148" mass="16938">MRFRGIKTDSIFKRGLWRSKILAIIILAAVILILFPLTKKINQQRALNKEIRELEAEAERIDNKNKDLGELLNYLQSDGFAEKEARLNLDLKKPGEKVVIVKDAARLPTAPEQSKSVFNIPGLDKNITETKSNPRKWLDYFFNAASSR</sequence>
<dbReference type="InterPro" id="IPR007060">
    <property type="entry name" value="FtsL/DivIC"/>
</dbReference>
<accession>A0A2H0UZ38</accession>
<dbReference type="EMBL" id="PFAT01000047">
    <property type="protein sequence ID" value="PIR92077.1"/>
    <property type="molecule type" value="Genomic_DNA"/>
</dbReference>
<feature type="transmembrane region" description="Helical" evidence="2">
    <location>
        <begin position="21"/>
        <end position="38"/>
    </location>
</feature>
<evidence type="ECO:0000313" key="3">
    <source>
        <dbReference type="EMBL" id="PIR92077.1"/>
    </source>
</evidence>
<reference evidence="4" key="1">
    <citation type="submission" date="2017-09" db="EMBL/GenBank/DDBJ databases">
        <title>Depth-based differentiation of microbial function through sediment-hosted aquifers and enrichment of novel symbionts in the deep terrestrial subsurface.</title>
        <authorList>
            <person name="Probst A.J."/>
            <person name="Ladd B."/>
            <person name="Jarett J.K."/>
            <person name="Geller-Mcgrath D.E."/>
            <person name="Sieber C.M.K."/>
            <person name="Emerson J.B."/>
            <person name="Anantharaman K."/>
            <person name="Thomas B.C."/>
            <person name="Malmstrom R."/>
            <person name="Stieglmeier M."/>
            <person name="Klingl A."/>
            <person name="Woyke T."/>
            <person name="Ryan C.M."/>
            <person name="Banfield J.F."/>
        </authorList>
    </citation>
    <scope>NUCLEOTIDE SEQUENCE [LARGE SCALE GENOMIC DNA]</scope>
</reference>
<dbReference type="Proteomes" id="UP000228510">
    <property type="component" value="Unassembled WGS sequence"/>
</dbReference>
<evidence type="ECO:0000313" key="4">
    <source>
        <dbReference type="Proteomes" id="UP000228510"/>
    </source>
</evidence>
<dbReference type="Pfam" id="PF04977">
    <property type="entry name" value="DivIC"/>
    <property type="match status" value="1"/>
</dbReference>
<evidence type="ECO:0008006" key="5">
    <source>
        <dbReference type="Google" id="ProtNLM"/>
    </source>
</evidence>
<keyword evidence="1" id="KW-0175">Coiled coil</keyword>
<keyword evidence="2" id="KW-1133">Transmembrane helix</keyword>
<feature type="coiled-coil region" evidence="1">
    <location>
        <begin position="37"/>
        <end position="71"/>
    </location>
</feature>
<evidence type="ECO:0000256" key="2">
    <source>
        <dbReference type="SAM" id="Phobius"/>
    </source>
</evidence>
<dbReference type="AlphaFoldDB" id="A0A2H0UZ38"/>
<evidence type="ECO:0000256" key="1">
    <source>
        <dbReference type="SAM" id="Coils"/>
    </source>
</evidence>
<proteinExistence type="predicted"/>
<keyword evidence="2" id="KW-0472">Membrane</keyword>
<organism evidence="3 4">
    <name type="scientific">Candidatus Falkowbacteria bacterium CG10_big_fil_rev_8_21_14_0_10_44_15</name>
    <dbReference type="NCBI Taxonomy" id="1974569"/>
    <lineage>
        <taxon>Bacteria</taxon>
        <taxon>Candidatus Falkowiibacteriota</taxon>
    </lineage>
</organism>
<gene>
    <name evidence="3" type="ORF">COU01_03730</name>
</gene>